<dbReference type="Gene3D" id="1.20.1530.20">
    <property type="match status" value="1"/>
</dbReference>
<comment type="similarity">
    <text evidence="9">Belongs to the monovalent cation:proton antiporter 2 (CPA2) transporter (TC 2.A.37) family. CHX (TC 2.A.37.4) subfamily.</text>
</comment>
<evidence type="ECO:0000256" key="8">
    <source>
        <dbReference type="ARBA" id="ARBA00023136"/>
    </source>
</evidence>
<keyword evidence="4 10" id="KW-0812">Transmembrane</keyword>
<evidence type="ECO:0000259" key="12">
    <source>
        <dbReference type="Pfam" id="PF23259"/>
    </source>
</evidence>
<dbReference type="InterPro" id="IPR050794">
    <property type="entry name" value="CPA2_transporter"/>
</dbReference>
<dbReference type="PANTHER" id="PTHR32468:SF108">
    <property type="entry name" value="CATION_H(+) ANTIPORTER 15-LIKE"/>
    <property type="match status" value="1"/>
</dbReference>
<reference evidence="13 14" key="1">
    <citation type="submission" date="2024-11" db="EMBL/GenBank/DDBJ databases">
        <title>Chromosome-level genome assembly of Eucalyptus globulus Labill. provides insights into its genome evolution.</title>
        <authorList>
            <person name="Li X."/>
        </authorList>
    </citation>
    <scope>NUCLEOTIDE SEQUENCE [LARGE SCALE GENOMIC DNA]</scope>
    <source>
        <strain evidence="13">CL2024</strain>
        <tissue evidence="13">Fresh tender leaves</tissue>
    </source>
</reference>
<feature type="domain" description="Cation/H(+) antiporter C-terminal" evidence="12">
    <location>
        <begin position="624"/>
        <end position="770"/>
    </location>
</feature>
<accession>A0ABD3K201</accession>
<feature type="transmembrane region" description="Helical" evidence="10">
    <location>
        <begin position="318"/>
        <end position="337"/>
    </location>
</feature>
<organism evidence="13 14">
    <name type="scientific">Eucalyptus globulus</name>
    <name type="common">Tasmanian blue gum</name>
    <dbReference type="NCBI Taxonomy" id="34317"/>
    <lineage>
        <taxon>Eukaryota</taxon>
        <taxon>Viridiplantae</taxon>
        <taxon>Streptophyta</taxon>
        <taxon>Embryophyta</taxon>
        <taxon>Tracheophyta</taxon>
        <taxon>Spermatophyta</taxon>
        <taxon>Magnoliopsida</taxon>
        <taxon>eudicotyledons</taxon>
        <taxon>Gunneridae</taxon>
        <taxon>Pentapetalae</taxon>
        <taxon>rosids</taxon>
        <taxon>malvids</taxon>
        <taxon>Myrtales</taxon>
        <taxon>Myrtaceae</taxon>
        <taxon>Myrtoideae</taxon>
        <taxon>Eucalypteae</taxon>
        <taxon>Eucalyptus</taxon>
    </lineage>
</organism>
<feature type="transmembrane region" description="Helical" evidence="10">
    <location>
        <begin position="269"/>
        <end position="298"/>
    </location>
</feature>
<evidence type="ECO:0000256" key="4">
    <source>
        <dbReference type="ARBA" id="ARBA00022692"/>
    </source>
</evidence>
<evidence type="ECO:0000313" key="13">
    <source>
        <dbReference type="EMBL" id="KAL3732419.1"/>
    </source>
</evidence>
<feature type="transmembrane region" description="Helical" evidence="10">
    <location>
        <begin position="349"/>
        <end position="369"/>
    </location>
</feature>
<evidence type="ECO:0000256" key="9">
    <source>
        <dbReference type="ARBA" id="ARBA00038341"/>
    </source>
</evidence>
<dbReference type="InterPro" id="IPR038770">
    <property type="entry name" value="Na+/solute_symporter_sf"/>
</dbReference>
<evidence type="ECO:0000256" key="6">
    <source>
        <dbReference type="ARBA" id="ARBA00022989"/>
    </source>
</evidence>
<dbReference type="Proteomes" id="UP001634007">
    <property type="component" value="Unassembled WGS sequence"/>
</dbReference>
<dbReference type="EMBL" id="JBJKBG010000007">
    <property type="protein sequence ID" value="KAL3732419.1"/>
    <property type="molecule type" value="Genomic_DNA"/>
</dbReference>
<evidence type="ECO:0008006" key="15">
    <source>
        <dbReference type="Google" id="ProtNLM"/>
    </source>
</evidence>
<evidence type="ECO:0000256" key="2">
    <source>
        <dbReference type="ARBA" id="ARBA00022448"/>
    </source>
</evidence>
<keyword evidence="8 10" id="KW-0472">Membrane</keyword>
<feature type="transmembrane region" description="Helical" evidence="10">
    <location>
        <begin position="169"/>
        <end position="190"/>
    </location>
</feature>
<keyword evidence="14" id="KW-1185">Reference proteome</keyword>
<evidence type="ECO:0000256" key="5">
    <source>
        <dbReference type="ARBA" id="ARBA00022958"/>
    </source>
</evidence>
<sequence>MENPPPVPFLGGWVKNLREPIYCIDVQRDNRGLWRGKNPIDDAFTVFIAQFTIITTAYVMFRLLLKPLRQPKFVCSVLAGIVASPQVMELTKLFPEKSFPHEEILLVRTVGTLGATYILFLTAVKTDVTVVERLLKKALFIGFASINMSTAIIFLLVRKMNLPGVHKGFFVFLFAGGISLVRFPNVVYAFDELNISTSDLGQLAMSTSMLCEVYVSVRMMMDVYFKSDSITIWAVSSALALLLIIFGVVGRLIRLIIRKTPEGKPLHDLCILSISIGALLIAFLADMIGTLPLGVIIFGLVIPHGPPLGSALTEKVELVAMEILMPMFYVGIGYSVDLASINMTNSRKIILTMIAGALAKLVGATLAALCCKIRLRHSVLLGLLLNIRGPFDLFLFLRWTAEKVIDSETFTIVVLSEVAISAVVTPLIDIFYNPHSRLSASSRKCTRSIQKIPRNVEVRILCCIHNQEDVPGTISLLEASNSTVASPTFAYVVHLKELVGRATPVIAPYKRHMKRVTSGGTYHIMRAFENYSNNSNHLAGVEPYTVNAAYKGMHEYVCRFAQEKFIPLIIIPFQGSHEMAYALEAIALRNLRENIRDYAPCTVGTFIDKGMRRCMGKGRAFSCKIGVVFIAGPHDREALALAIRMVGRPDVCITVYRIIFREVDMDIQEVMDKEIDDALINEFRAKKVDIDEGNIYREVEVRDSEQVISQIGNLKDKFDLIMVGQKRRVRGLFSEETMLGWTENPELGVIGDLVASSEFCGQMTSVLVMKHPGDTNSSYHGSISRKPEGEQCLLERTNC</sequence>
<feature type="transmembrane region" description="Helical" evidence="10">
    <location>
        <begin position="43"/>
        <end position="65"/>
    </location>
</feature>
<keyword evidence="3" id="KW-0633">Potassium transport</keyword>
<dbReference type="GO" id="GO:0016020">
    <property type="term" value="C:membrane"/>
    <property type="evidence" value="ECO:0007669"/>
    <property type="project" value="UniProtKB-SubCell"/>
</dbReference>
<keyword evidence="2" id="KW-0813">Transport</keyword>
<dbReference type="AlphaFoldDB" id="A0ABD3K201"/>
<protein>
    <recommendedName>
        <fullName evidence="15">Cation/H+ exchanger domain-containing protein</fullName>
    </recommendedName>
</protein>
<dbReference type="InterPro" id="IPR006153">
    <property type="entry name" value="Cation/H_exchanger_TM"/>
</dbReference>
<feature type="transmembrane region" description="Helical" evidence="10">
    <location>
        <begin position="230"/>
        <end position="257"/>
    </location>
</feature>
<keyword evidence="7" id="KW-0406">Ion transport</keyword>
<gene>
    <name evidence="13" type="ORF">ACJRO7_029138</name>
</gene>
<evidence type="ECO:0000259" key="11">
    <source>
        <dbReference type="Pfam" id="PF00999"/>
    </source>
</evidence>
<dbReference type="InterPro" id="IPR057290">
    <property type="entry name" value="CHX17_C"/>
</dbReference>
<evidence type="ECO:0000256" key="1">
    <source>
        <dbReference type="ARBA" id="ARBA00004141"/>
    </source>
</evidence>
<dbReference type="Pfam" id="PF23259">
    <property type="entry name" value="CHX17_C"/>
    <property type="match status" value="1"/>
</dbReference>
<comment type="caution">
    <text evidence="13">The sequence shown here is derived from an EMBL/GenBank/DDBJ whole genome shotgun (WGS) entry which is preliminary data.</text>
</comment>
<feature type="domain" description="Cation/H+ exchanger transmembrane" evidence="11">
    <location>
        <begin position="58"/>
        <end position="425"/>
    </location>
</feature>
<keyword evidence="5" id="KW-0630">Potassium</keyword>
<evidence type="ECO:0000313" key="14">
    <source>
        <dbReference type="Proteomes" id="UP001634007"/>
    </source>
</evidence>
<dbReference type="GO" id="GO:0006813">
    <property type="term" value="P:potassium ion transport"/>
    <property type="evidence" value="ECO:0007669"/>
    <property type="project" value="UniProtKB-KW"/>
</dbReference>
<feature type="transmembrane region" description="Helical" evidence="10">
    <location>
        <begin position="105"/>
        <end position="126"/>
    </location>
</feature>
<dbReference type="Pfam" id="PF00999">
    <property type="entry name" value="Na_H_Exchanger"/>
    <property type="match status" value="1"/>
</dbReference>
<dbReference type="PANTHER" id="PTHR32468">
    <property type="entry name" value="CATION/H + ANTIPORTER"/>
    <property type="match status" value="1"/>
</dbReference>
<evidence type="ECO:0000256" key="3">
    <source>
        <dbReference type="ARBA" id="ARBA00022538"/>
    </source>
</evidence>
<name>A0ABD3K201_EUCGL</name>
<evidence type="ECO:0000256" key="7">
    <source>
        <dbReference type="ARBA" id="ARBA00023065"/>
    </source>
</evidence>
<feature type="transmembrane region" description="Helical" evidence="10">
    <location>
        <begin position="138"/>
        <end position="157"/>
    </location>
</feature>
<keyword evidence="6 10" id="KW-1133">Transmembrane helix</keyword>
<proteinExistence type="inferred from homology"/>
<comment type="subcellular location">
    <subcellularLocation>
        <location evidence="1">Membrane</location>
        <topology evidence="1">Multi-pass membrane protein</topology>
    </subcellularLocation>
</comment>
<evidence type="ECO:0000256" key="10">
    <source>
        <dbReference type="SAM" id="Phobius"/>
    </source>
</evidence>